<protein>
    <submittedName>
        <fullName evidence="2">Phosphonate metabolism protein PhnP</fullName>
        <ecNumber evidence="2">3.1.4.55</ecNumber>
    </submittedName>
</protein>
<dbReference type="PANTHER" id="PTHR42663">
    <property type="entry name" value="HYDROLASE C777.06C-RELATED-RELATED"/>
    <property type="match status" value="1"/>
</dbReference>
<dbReference type="InterPro" id="IPR035682">
    <property type="entry name" value="PhnP_MBL"/>
</dbReference>
<proteinExistence type="predicted"/>
<dbReference type="Proteomes" id="UP000823934">
    <property type="component" value="Unassembled WGS sequence"/>
</dbReference>
<evidence type="ECO:0000313" key="2">
    <source>
        <dbReference type="EMBL" id="HIW06119.1"/>
    </source>
</evidence>
<dbReference type="GO" id="GO:0019700">
    <property type="term" value="P:organic phosphonate catabolic process"/>
    <property type="evidence" value="ECO:0007669"/>
    <property type="project" value="InterPro"/>
</dbReference>
<dbReference type="GO" id="GO:0103043">
    <property type="term" value="F:phosphoribosyl 1,2-cyclic phosphate phosphodiesterase activity"/>
    <property type="evidence" value="ECO:0007669"/>
    <property type="project" value="UniProtKB-EC"/>
</dbReference>
<feature type="domain" description="Metallo-beta-lactamase" evidence="1">
    <location>
        <begin position="63"/>
        <end position="236"/>
    </location>
</feature>
<dbReference type="Gene3D" id="3.60.15.10">
    <property type="entry name" value="Ribonuclease Z/Hydroxyacylglutathione hydrolase-like"/>
    <property type="match status" value="1"/>
</dbReference>
<sequence>MEFTLLGTGDVAEIPVFGCDCAVCFAAIEDPHLARLPCSAMIELLADPESENLESENSSARRVILLDAGLSDLHRRFQKGEIQAILQTHYHADHAQGMLPLRWGKGPQIPVYGPNDVLGFADLYKNSGLLVFQKPWQHGERRQILGLTITALQLIHSKPTMGYLIEYGAIKIAYLTDTVGLPAETMQYLERLWLDYLVIDCSYPPQLETPRNHNDLNMVKEITQQLNCQQVVLTHIGHELELWLQAPENQAELPNNYVVSYDNMTLRLPA</sequence>
<organism evidence="2 3">
    <name type="scientific">Candidatus Ignatzschineria merdigallinarum</name>
    <dbReference type="NCBI Taxonomy" id="2838621"/>
    <lineage>
        <taxon>Bacteria</taxon>
        <taxon>Pseudomonadati</taxon>
        <taxon>Pseudomonadota</taxon>
        <taxon>Gammaproteobacteria</taxon>
        <taxon>Cardiobacteriales</taxon>
        <taxon>Ignatzschineriaceae</taxon>
        <taxon>Ignatzschineria</taxon>
    </lineage>
</organism>
<keyword evidence="2" id="KW-0378">Hydrolase</keyword>
<name>A0A9D1Q4V3_9GAMM</name>
<accession>A0A9D1Q4V3</accession>
<dbReference type="NCBIfam" id="TIGR03307">
    <property type="entry name" value="PhnP"/>
    <property type="match status" value="1"/>
</dbReference>
<reference evidence="2" key="1">
    <citation type="journal article" date="2021" name="PeerJ">
        <title>Extensive microbial diversity within the chicken gut microbiome revealed by metagenomics and culture.</title>
        <authorList>
            <person name="Gilroy R."/>
            <person name="Ravi A."/>
            <person name="Getino M."/>
            <person name="Pursley I."/>
            <person name="Horton D.L."/>
            <person name="Alikhan N.F."/>
            <person name="Baker D."/>
            <person name="Gharbi K."/>
            <person name="Hall N."/>
            <person name="Watson M."/>
            <person name="Adriaenssens E.M."/>
            <person name="Foster-Nyarko E."/>
            <person name="Jarju S."/>
            <person name="Secka A."/>
            <person name="Antonio M."/>
            <person name="Oren A."/>
            <person name="Chaudhuri R.R."/>
            <person name="La Ragione R."/>
            <person name="Hildebrand F."/>
            <person name="Pallen M.J."/>
        </authorList>
    </citation>
    <scope>NUCLEOTIDE SEQUENCE</scope>
    <source>
        <strain evidence="2">CHK160-9182</strain>
    </source>
</reference>
<dbReference type="InterPro" id="IPR001279">
    <property type="entry name" value="Metallo-B-lactamas"/>
</dbReference>
<dbReference type="InterPro" id="IPR017693">
    <property type="entry name" value="Phosphonate_metab_PhnP"/>
</dbReference>
<dbReference type="InterPro" id="IPR036866">
    <property type="entry name" value="RibonucZ/Hydroxyglut_hydro"/>
</dbReference>
<comment type="caution">
    <text evidence="2">The sequence shown here is derived from an EMBL/GenBank/DDBJ whole genome shotgun (WGS) entry which is preliminary data.</text>
</comment>
<dbReference type="SUPFAM" id="SSF56281">
    <property type="entry name" value="Metallo-hydrolase/oxidoreductase"/>
    <property type="match status" value="1"/>
</dbReference>
<dbReference type="EMBL" id="DXHP01000049">
    <property type="protein sequence ID" value="HIW06119.1"/>
    <property type="molecule type" value="Genomic_DNA"/>
</dbReference>
<dbReference type="PANTHER" id="PTHR42663:SF6">
    <property type="entry name" value="HYDROLASE C777.06C-RELATED"/>
    <property type="match status" value="1"/>
</dbReference>
<reference evidence="2" key="2">
    <citation type="submission" date="2021-04" db="EMBL/GenBank/DDBJ databases">
        <authorList>
            <person name="Gilroy R."/>
        </authorList>
    </citation>
    <scope>NUCLEOTIDE SEQUENCE</scope>
    <source>
        <strain evidence="2">CHK160-9182</strain>
    </source>
</reference>
<dbReference type="EC" id="3.1.4.55" evidence="2"/>
<gene>
    <name evidence="2" type="primary">phnP</name>
    <name evidence="2" type="ORF">H9889_02165</name>
</gene>
<dbReference type="AlphaFoldDB" id="A0A9D1Q4V3"/>
<dbReference type="CDD" id="cd07736">
    <property type="entry name" value="PhnP-like_MBL-fold"/>
    <property type="match status" value="1"/>
</dbReference>
<evidence type="ECO:0000259" key="1">
    <source>
        <dbReference type="Pfam" id="PF12706"/>
    </source>
</evidence>
<dbReference type="Pfam" id="PF12706">
    <property type="entry name" value="Lactamase_B_2"/>
    <property type="match status" value="1"/>
</dbReference>
<evidence type="ECO:0000313" key="3">
    <source>
        <dbReference type="Proteomes" id="UP000823934"/>
    </source>
</evidence>